<evidence type="ECO:0000313" key="3">
    <source>
        <dbReference type="Proteomes" id="UP001324115"/>
    </source>
</evidence>
<dbReference type="PANTHER" id="PTHR31949:SF15">
    <property type="entry name" value="ENDOCHITINASE A-LIKE ISOFORM X1"/>
    <property type="match status" value="1"/>
</dbReference>
<dbReference type="EMBL" id="JAXUIC010000007">
    <property type="protein sequence ID" value="KAK4582471.1"/>
    <property type="molecule type" value="Genomic_DNA"/>
</dbReference>
<dbReference type="AlphaFoldDB" id="A0AAN7EY95"/>
<feature type="region of interest" description="Disordered" evidence="1">
    <location>
        <begin position="23"/>
        <end position="334"/>
    </location>
</feature>
<comment type="caution">
    <text evidence="2">The sequence shown here is derived from an EMBL/GenBank/DDBJ whole genome shotgun (WGS) entry which is preliminary data.</text>
</comment>
<sequence length="500" mass="53573">MVTKEKDEELAIFFEMRRREIDNERNISTQPNTALESNPMTTTRKTRTDEFLNSENDKSDYDWLITPPDTPVFHSMEKDSQKTVLGQIEIPNARPIVLKSRLVKIQAEPPSRSSIAPKQPTSPSGQNSSSNGKKRPSLSGGLTSATSRPATPTGRPTLPSTTKPSRSTTPSSRGTLPSTKVVAPAVRSSTPTRSAARSSTPTARHSFPVVKCTSRSSTPNRQSSTPSKAPSQSAPPGRSSSAPRSGPAISKNPVPSRGSSPTVKSKPWKPSDIPGFSLDAPPNLRTSLPDRPGSASRSRVGAPSARNSVSDEKPRQQSRSTSRGRASHGSAYSNGNAFQAQIRSVVNDSDTVSPVVMGTKMVERVVNMRKLAPPKQDDSHFTNNNQGGKSLSNDSSGFGRTLSKISLDMALRHMDIRRSVQGNLRPLVTNIPASSMYSVRSGTAKSRTISATDSPLATSSNASSEPSLKNSSPCLDGSEIEHNDFGFERGNFSPASQHGM</sequence>
<evidence type="ECO:0000256" key="1">
    <source>
        <dbReference type="SAM" id="MobiDB-lite"/>
    </source>
</evidence>
<keyword evidence="3" id="KW-1185">Reference proteome</keyword>
<feature type="compositionally biased region" description="Polar residues" evidence="1">
    <location>
        <begin position="381"/>
        <end position="398"/>
    </location>
</feature>
<evidence type="ECO:0008006" key="4">
    <source>
        <dbReference type="Google" id="ProtNLM"/>
    </source>
</evidence>
<dbReference type="Proteomes" id="UP001324115">
    <property type="component" value="Unassembled WGS sequence"/>
</dbReference>
<organism evidence="2 3">
    <name type="scientific">Quercus rubra</name>
    <name type="common">Northern red oak</name>
    <name type="synonym">Quercus borealis</name>
    <dbReference type="NCBI Taxonomy" id="3512"/>
    <lineage>
        <taxon>Eukaryota</taxon>
        <taxon>Viridiplantae</taxon>
        <taxon>Streptophyta</taxon>
        <taxon>Embryophyta</taxon>
        <taxon>Tracheophyta</taxon>
        <taxon>Spermatophyta</taxon>
        <taxon>Magnoliopsida</taxon>
        <taxon>eudicotyledons</taxon>
        <taxon>Gunneridae</taxon>
        <taxon>Pentapetalae</taxon>
        <taxon>rosids</taxon>
        <taxon>fabids</taxon>
        <taxon>Fagales</taxon>
        <taxon>Fagaceae</taxon>
        <taxon>Quercus</taxon>
    </lineage>
</organism>
<proteinExistence type="predicted"/>
<gene>
    <name evidence="2" type="ORF">RGQ29_025598</name>
</gene>
<feature type="region of interest" description="Disordered" evidence="1">
    <location>
        <begin position="371"/>
        <end position="399"/>
    </location>
</feature>
<feature type="compositionally biased region" description="Polar residues" evidence="1">
    <location>
        <begin position="111"/>
        <end position="131"/>
    </location>
</feature>
<feature type="compositionally biased region" description="Low complexity" evidence="1">
    <location>
        <begin position="187"/>
        <end position="204"/>
    </location>
</feature>
<evidence type="ECO:0000313" key="2">
    <source>
        <dbReference type="EMBL" id="KAK4582471.1"/>
    </source>
</evidence>
<feature type="compositionally biased region" description="Polar residues" evidence="1">
    <location>
        <begin position="26"/>
        <end position="43"/>
    </location>
</feature>
<accession>A0AAN7EY95</accession>
<feature type="compositionally biased region" description="Polar residues" evidence="1">
    <location>
        <begin position="446"/>
        <end position="473"/>
    </location>
</feature>
<dbReference type="GO" id="GO:0043622">
    <property type="term" value="P:cortical microtubule organization"/>
    <property type="evidence" value="ECO:0007669"/>
    <property type="project" value="TreeGrafter"/>
</dbReference>
<feature type="compositionally biased region" description="Polar residues" evidence="1">
    <location>
        <begin position="213"/>
        <end position="228"/>
    </location>
</feature>
<protein>
    <recommendedName>
        <fullName evidence="4">ATP binding protein</fullName>
    </recommendedName>
</protein>
<feature type="compositionally biased region" description="Low complexity" evidence="1">
    <location>
        <begin position="155"/>
        <end position="179"/>
    </location>
</feature>
<name>A0AAN7EY95_QUERU</name>
<dbReference type="PANTHER" id="PTHR31949">
    <property type="entry name" value="GASTRIC MUCIN-LIKE PROTEIN"/>
    <property type="match status" value="1"/>
</dbReference>
<feature type="compositionally biased region" description="Polar residues" evidence="1">
    <location>
        <begin position="317"/>
        <end position="334"/>
    </location>
</feature>
<feature type="region of interest" description="Disordered" evidence="1">
    <location>
        <begin position="446"/>
        <end position="500"/>
    </location>
</feature>
<feature type="compositionally biased region" description="Low complexity" evidence="1">
    <location>
        <begin position="229"/>
        <end position="248"/>
    </location>
</feature>
<feature type="compositionally biased region" description="Basic and acidic residues" evidence="1">
    <location>
        <begin position="46"/>
        <end position="61"/>
    </location>
</feature>
<dbReference type="GO" id="GO:0055028">
    <property type="term" value="C:cortical microtubule"/>
    <property type="evidence" value="ECO:0007669"/>
    <property type="project" value="TreeGrafter"/>
</dbReference>
<feature type="compositionally biased region" description="Polar residues" evidence="1">
    <location>
        <begin position="140"/>
        <end position="150"/>
    </location>
</feature>
<reference evidence="2 3" key="1">
    <citation type="journal article" date="2023" name="G3 (Bethesda)">
        <title>A haplotype-resolved chromosome-scale genome for Quercus rubra L. provides insights into the genetics of adaptive traits for red oak species.</title>
        <authorList>
            <person name="Kapoor B."/>
            <person name="Jenkins J."/>
            <person name="Schmutz J."/>
            <person name="Zhebentyayeva T."/>
            <person name="Kuelheim C."/>
            <person name="Coggeshall M."/>
            <person name="Heim C."/>
            <person name="Lasky J.R."/>
            <person name="Leites L."/>
            <person name="Islam-Faridi N."/>
            <person name="Romero-Severson J."/>
            <person name="DeLeo V.L."/>
            <person name="Lucas S.M."/>
            <person name="Lazic D."/>
            <person name="Gailing O."/>
            <person name="Carlson J."/>
            <person name="Staton M."/>
        </authorList>
    </citation>
    <scope>NUCLEOTIDE SEQUENCE [LARGE SCALE GENOMIC DNA]</scope>
    <source>
        <strain evidence="2">Pseudo-F2</strain>
    </source>
</reference>